<dbReference type="InterPro" id="IPR010929">
    <property type="entry name" value="PDR_CDR_ABC"/>
</dbReference>
<feature type="transmembrane region" description="Helical" evidence="10">
    <location>
        <begin position="1228"/>
        <end position="1253"/>
    </location>
</feature>
<keyword evidence="6 12" id="KW-0067">ATP-binding</keyword>
<dbReference type="Pfam" id="PF01061">
    <property type="entry name" value="ABC2_membrane"/>
    <property type="match status" value="2"/>
</dbReference>
<feature type="transmembrane region" description="Helical" evidence="10">
    <location>
        <begin position="594"/>
        <end position="613"/>
    </location>
</feature>
<feature type="transmembrane region" description="Helical" evidence="10">
    <location>
        <begin position="733"/>
        <end position="753"/>
    </location>
</feature>
<dbReference type="InterPro" id="IPR034001">
    <property type="entry name" value="ABCG_PDR_1"/>
</dbReference>
<dbReference type="InterPro" id="IPR013525">
    <property type="entry name" value="ABC2_TM"/>
</dbReference>
<comment type="subcellular location">
    <subcellularLocation>
        <location evidence="1">Membrane</location>
        <topology evidence="1">Multi-pass membrane protein</topology>
    </subcellularLocation>
</comment>
<dbReference type="Pfam" id="PF00005">
    <property type="entry name" value="ABC_tran"/>
    <property type="match status" value="2"/>
</dbReference>
<dbReference type="Proteomes" id="UP001362899">
    <property type="component" value="Unassembled WGS sequence"/>
</dbReference>
<dbReference type="Gene3D" id="3.40.50.300">
    <property type="entry name" value="P-loop containing nucleotide triphosphate hydrolases"/>
    <property type="match status" value="2"/>
</dbReference>
<dbReference type="GO" id="GO:0016887">
    <property type="term" value="F:ATP hydrolysis activity"/>
    <property type="evidence" value="ECO:0007669"/>
    <property type="project" value="InterPro"/>
</dbReference>
<dbReference type="InterPro" id="IPR003593">
    <property type="entry name" value="AAA+_ATPase"/>
</dbReference>
<evidence type="ECO:0000256" key="3">
    <source>
        <dbReference type="ARBA" id="ARBA00022692"/>
    </source>
</evidence>
<evidence type="ECO:0000256" key="6">
    <source>
        <dbReference type="ARBA" id="ARBA00022840"/>
    </source>
</evidence>
<feature type="transmembrane region" description="Helical" evidence="10">
    <location>
        <begin position="625"/>
        <end position="644"/>
    </location>
</feature>
<evidence type="ECO:0000256" key="1">
    <source>
        <dbReference type="ARBA" id="ARBA00004141"/>
    </source>
</evidence>
<dbReference type="SUPFAM" id="SSF52540">
    <property type="entry name" value="P-loop containing nucleoside triphosphate hydrolases"/>
    <property type="match status" value="2"/>
</dbReference>
<evidence type="ECO:0000313" key="12">
    <source>
        <dbReference type="EMBL" id="GMM50219.1"/>
    </source>
</evidence>
<keyword evidence="4" id="KW-0677">Repeat</keyword>
<evidence type="ECO:0000259" key="11">
    <source>
        <dbReference type="PROSITE" id="PS50893"/>
    </source>
</evidence>
<dbReference type="InterPro" id="IPR029481">
    <property type="entry name" value="ABC_trans_N"/>
</dbReference>
<dbReference type="SMART" id="SM00382">
    <property type="entry name" value="AAA"/>
    <property type="match status" value="2"/>
</dbReference>
<feature type="compositionally biased region" description="Polar residues" evidence="9">
    <location>
        <begin position="375"/>
        <end position="388"/>
    </location>
</feature>
<feature type="transmembrane region" description="Helical" evidence="10">
    <location>
        <begin position="1273"/>
        <end position="1293"/>
    </location>
</feature>
<keyword evidence="2" id="KW-0813">Transport</keyword>
<reference evidence="12 13" key="1">
    <citation type="journal article" date="2023" name="Elife">
        <title>Identification of key yeast species and microbe-microbe interactions impacting larval growth of Drosophila in the wild.</title>
        <authorList>
            <person name="Mure A."/>
            <person name="Sugiura Y."/>
            <person name="Maeda R."/>
            <person name="Honda K."/>
            <person name="Sakurai N."/>
            <person name="Takahashi Y."/>
            <person name="Watada M."/>
            <person name="Katoh T."/>
            <person name="Gotoh A."/>
            <person name="Gotoh Y."/>
            <person name="Taniguchi I."/>
            <person name="Nakamura K."/>
            <person name="Hayashi T."/>
            <person name="Katayama T."/>
            <person name="Uemura T."/>
            <person name="Hattori Y."/>
        </authorList>
    </citation>
    <scope>NUCLEOTIDE SEQUENCE [LARGE SCALE GENOMIC DNA]</scope>
    <source>
        <strain evidence="12 13">SB-73</strain>
    </source>
</reference>
<dbReference type="InterPro" id="IPR003439">
    <property type="entry name" value="ABC_transporter-like_ATP-bd"/>
</dbReference>
<dbReference type="CDD" id="cd03233">
    <property type="entry name" value="ABCG_PDR_domain1"/>
    <property type="match status" value="1"/>
</dbReference>
<dbReference type="CDD" id="cd03232">
    <property type="entry name" value="ABCG_PDR_domain2"/>
    <property type="match status" value="1"/>
</dbReference>
<sequence>MNSDSDSHSSEKCRYTGPDDGEMRSIARSMTQMSIQSETGESINPFQSDDPTLDPNSDSFNFKKWARVMMNTYREDPDRYPHAPIGISFKNLSAHGVAQDVNYQLTVGNLALAMSERGISLLKEKISSQDSANRVDILKPMDGCVKEGEMLMVLGRPGAGCSTFLRTMASQTHGFKIDKESVINYQGLSPKEIANRFRGDVTYCAETELHFPKLTVGQTLTFAARLKTPHNRFPGINRLEYANFMRDVVMATYGLSHTVNTKVGSDLIRGVSGGERKRVSIAELTLSGSHIQCWDNSTRGLDSATANEFVKTLRLSSETFDTTALVAVYQASEEMYEMFDKVIVLYEGYQIYFGPIDMARQFFIDMGWEPKPRQSTPDFLTSLSQPSERQAFKGRENEVPKTAKEFYERWKESSMYTKVVQEVDEFNSENPLNGASSEAYKAAYRARQDHKLPKASAYTVGWIEQTKALSIRGFQRLRGDPEMALTNVLGNSAMAFIISSMFYNLKYDTQSFYHRTALIFFALLFNAFSAMLEIFSLFDARLIVQKHTQYAFYHPAIDAFASIITEMPVKIANGIFFNVILYFMSNLRREPGNFFFFLLMNFTATLMMSHFFRTIGAVTNTISEAMIPANMILMAMVLFTGFIIPKHVLIHRWTAGGPYIDPLAYAFESLITNEFHNQWYDCSSYTPYSPSQAIDNSYVCSVAGAAQGATRVLGDDYIAVQYTYYFAHQWRNWGIEVGFVAFFLFTYMLMVYLNPGERTKGEVLVFPRAIVKKLMKQKKKSDLESNGATHTLPETEEEGTTDAKDLIEASDEVFYWRDVCYDVQIKKETRRLLNYVDGWVKPGTLTALMGASGAGKTTLLDTLASRVTMGVVTGSMFVNGTPRDSSFQRTTGYAMQQDLHLETSTVREALNFSALLRQPASVPRAEKLAYVDNVLEILEMTAYADAVVGVPGKGLNVEQRKRLTIGVELAAKPKLLLFLDEPTSGLDSQTAWSVCQLMKKLSNAGQAVLCTIHQPSAILLEQFDNLLFLAKGGRTVYFGEIGPNCKTLIGYFEKYGADPCPEDANPAEWMLSVIGAAPGSVSNYNFANVWLHSPERLQVREEIGRLMKQYNASEDNKPENDGDHGEFAASFWQQYTVATKRSFQMLWRDPLYIWSKVGLNVFSAIFNGFVFFKADTSIQGMQDLMFSVFMFTICLNPMMNAFVSVFATQRNLFEARERPSKIFGWKAFMLSSMTAEVPWQIFSAVLSFVSWYYPAGLYQNAKLTHEMAHRGGLTLFYVIAFFLWVITLGYLLGAPIGDPRTAANVSVLLFTMSLMFSGVLVTRIAMPGFWQFMYRVSPMNYWILGMLTLAIANTPVNCAANEWLQVDAPSGMTCGEYFSNLLTSNPAAAGYLRDSNSTSICEYCTLRSTNQYLASIEAPYHLRWRNFGIFWAYVVFNVFGALALYWWARVPKSGTMVKKVDYGGRDVAVEESTDDKSELPPALIGAN</sequence>
<keyword evidence="5" id="KW-0547">Nucleotide-binding</keyword>
<dbReference type="EMBL" id="BTGC01000003">
    <property type="protein sequence ID" value="GMM50219.1"/>
    <property type="molecule type" value="Genomic_DNA"/>
</dbReference>
<feature type="transmembrane region" description="Helical" evidence="10">
    <location>
        <begin position="1184"/>
        <end position="1207"/>
    </location>
</feature>
<feature type="compositionally biased region" description="Basic and acidic residues" evidence="9">
    <location>
        <begin position="1"/>
        <end position="14"/>
    </location>
</feature>
<evidence type="ECO:0000313" key="13">
    <source>
        <dbReference type="Proteomes" id="UP001362899"/>
    </source>
</evidence>
<evidence type="ECO:0000256" key="10">
    <source>
        <dbReference type="SAM" id="Phobius"/>
    </source>
</evidence>
<feature type="domain" description="ABC transporter" evidence="11">
    <location>
        <begin position="121"/>
        <end position="372"/>
    </location>
</feature>
<feature type="transmembrane region" description="Helical" evidence="10">
    <location>
        <begin position="484"/>
        <end position="505"/>
    </location>
</feature>
<dbReference type="InterPro" id="IPR034003">
    <property type="entry name" value="ABCG_PDR_2"/>
</dbReference>
<feature type="region of interest" description="Disordered" evidence="9">
    <location>
        <begin position="375"/>
        <end position="395"/>
    </location>
</feature>
<keyword evidence="8 10" id="KW-0472">Membrane</keyword>
<feature type="region of interest" description="Disordered" evidence="9">
    <location>
        <begin position="782"/>
        <end position="802"/>
    </location>
</feature>
<name>A0AAV5RFF7_STABA</name>
<keyword evidence="7 10" id="KW-1133">Transmembrane helix</keyword>
<dbReference type="PANTHER" id="PTHR19241">
    <property type="entry name" value="ATP-BINDING CASSETTE TRANSPORTER"/>
    <property type="match status" value="1"/>
</dbReference>
<feature type="transmembrane region" description="Helical" evidence="10">
    <location>
        <begin position="1429"/>
        <end position="1448"/>
    </location>
</feature>
<evidence type="ECO:0000256" key="2">
    <source>
        <dbReference type="ARBA" id="ARBA00022448"/>
    </source>
</evidence>
<dbReference type="FunFam" id="3.40.50.300:FF:000054">
    <property type="entry name" value="ABC multidrug transporter atrF"/>
    <property type="match status" value="1"/>
</dbReference>
<organism evidence="12 13">
    <name type="scientific">Starmerella bacillaris</name>
    <name type="common">Yeast</name>
    <name type="synonym">Candida zemplinina</name>
    <dbReference type="NCBI Taxonomy" id="1247836"/>
    <lineage>
        <taxon>Eukaryota</taxon>
        <taxon>Fungi</taxon>
        <taxon>Dikarya</taxon>
        <taxon>Ascomycota</taxon>
        <taxon>Saccharomycotina</taxon>
        <taxon>Dipodascomycetes</taxon>
        <taxon>Dipodascales</taxon>
        <taxon>Trichomonascaceae</taxon>
        <taxon>Starmerella</taxon>
    </lineage>
</organism>
<feature type="transmembrane region" description="Helical" evidence="10">
    <location>
        <begin position="517"/>
        <end position="538"/>
    </location>
</feature>
<dbReference type="Pfam" id="PF06422">
    <property type="entry name" value="PDR_CDR"/>
    <property type="match status" value="1"/>
</dbReference>
<dbReference type="Pfam" id="PF14510">
    <property type="entry name" value="ABC_trans_N"/>
    <property type="match status" value="1"/>
</dbReference>
<evidence type="ECO:0000256" key="8">
    <source>
        <dbReference type="ARBA" id="ARBA00023136"/>
    </source>
</evidence>
<keyword evidence="13" id="KW-1185">Reference proteome</keyword>
<evidence type="ECO:0000256" key="7">
    <source>
        <dbReference type="ARBA" id="ARBA00022989"/>
    </source>
</evidence>
<protein>
    <submittedName>
        <fullName evidence="12">ATP-binding cassette multidrug transporter</fullName>
    </submittedName>
</protein>
<keyword evidence="3 10" id="KW-0812">Transmembrane</keyword>
<comment type="caution">
    <text evidence="12">The sequence shown here is derived from an EMBL/GenBank/DDBJ whole genome shotgun (WGS) entry which is preliminary data.</text>
</comment>
<feature type="transmembrane region" description="Helical" evidence="10">
    <location>
        <begin position="1305"/>
        <end position="1326"/>
    </location>
</feature>
<dbReference type="InterPro" id="IPR017871">
    <property type="entry name" value="ABC_transporter-like_CS"/>
</dbReference>
<accession>A0AAV5RFF7</accession>
<dbReference type="PROSITE" id="PS00211">
    <property type="entry name" value="ABC_TRANSPORTER_1"/>
    <property type="match status" value="1"/>
</dbReference>
<evidence type="ECO:0000256" key="9">
    <source>
        <dbReference type="SAM" id="MobiDB-lite"/>
    </source>
</evidence>
<dbReference type="PROSITE" id="PS50893">
    <property type="entry name" value="ABC_TRANSPORTER_2"/>
    <property type="match status" value="2"/>
</dbReference>
<dbReference type="GO" id="GO:0005524">
    <property type="term" value="F:ATP binding"/>
    <property type="evidence" value="ECO:0007669"/>
    <property type="project" value="UniProtKB-KW"/>
</dbReference>
<feature type="compositionally biased region" description="Polar residues" evidence="9">
    <location>
        <begin position="28"/>
        <end position="57"/>
    </location>
</feature>
<evidence type="ECO:0000256" key="5">
    <source>
        <dbReference type="ARBA" id="ARBA00022741"/>
    </source>
</evidence>
<dbReference type="GO" id="GO:0016020">
    <property type="term" value="C:membrane"/>
    <property type="evidence" value="ECO:0007669"/>
    <property type="project" value="UniProtKB-SubCell"/>
</dbReference>
<evidence type="ECO:0000256" key="4">
    <source>
        <dbReference type="ARBA" id="ARBA00022737"/>
    </source>
</evidence>
<gene>
    <name evidence="12" type="ORF">DASB73_011770</name>
</gene>
<dbReference type="GO" id="GO:0140359">
    <property type="term" value="F:ABC-type transporter activity"/>
    <property type="evidence" value="ECO:0007669"/>
    <property type="project" value="InterPro"/>
</dbReference>
<feature type="region of interest" description="Disordered" evidence="9">
    <location>
        <begin position="1"/>
        <end position="57"/>
    </location>
</feature>
<proteinExistence type="predicted"/>
<feature type="transmembrane region" description="Helical" evidence="10">
    <location>
        <begin position="559"/>
        <end position="582"/>
    </location>
</feature>
<dbReference type="InterPro" id="IPR027417">
    <property type="entry name" value="P-loop_NTPase"/>
</dbReference>
<feature type="domain" description="ABC transporter" evidence="11">
    <location>
        <begin position="814"/>
        <end position="1057"/>
    </location>
</feature>
<feature type="transmembrane region" description="Helical" evidence="10">
    <location>
        <begin position="1151"/>
        <end position="1172"/>
    </location>
</feature>